<dbReference type="RefSeq" id="WP_124873276.1">
    <property type="nucleotide sequence ID" value="NZ_RQJO01000007.1"/>
</dbReference>
<keyword evidence="3" id="KW-1185">Reference proteome</keyword>
<dbReference type="SUPFAM" id="SSF49464">
    <property type="entry name" value="Carboxypeptidase regulatory domain-like"/>
    <property type="match status" value="1"/>
</dbReference>
<dbReference type="EMBL" id="RQJO01000007">
    <property type="protein sequence ID" value="RRB07814.1"/>
    <property type="molecule type" value="Genomic_DNA"/>
</dbReference>
<gene>
    <name evidence="2" type="ORF">EHT25_08580</name>
</gene>
<organism evidence="2 3">
    <name type="scientific">Larkinella rosea</name>
    <dbReference type="NCBI Taxonomy" id="2025312"/>
    <lineage>
        <taxon>Bacteria</taxon>
        <taxon>Pseudomonadati</taxon>
        <taxon>Bacteroidota</taxon>
        <taxon>Cytophagia</taxon>
        <taxon>Cytophagales</taxon>
        <taxon>Spirosomataceae</taxon>
        <taxon>Larkinella</taxon>
    </lineage>
</organism>
<reference evidence="2 3" key="1">
    <citation type="submission" date="2018-11" db="EMBL/GenBank/DDBJ databases">
        <authorList>
            <person name="Zhou Z."/>
            <person name="Wang G."/>
        </authorList>
    </citation>
    <scope>NUCLEOTIDE SEQUENCE [LARGE SCALE GENOMIC DNA]</scope>
    <source>
        <strain evidence="2 3">KCTC52004</strain>
    </source>
</reference>
<dbReference type="OrthoDB" id="939978at2"/>
<feature type="signal peptide" evidence="1">
    <location>
        <begin position="1"/>
        <end position="20"/>
    </location>
</feature>
<name>A0A3P1C4I5_9BACT</name>
<keyword evidence="1" id="KW-0732">Signal</keyword>
<proteinExistence type="predicted"/>
<evidence type="ECO:0000313" key="3">
    <source>
        <dbReference type="Proteomes" id="UP000271925"/>
    </source>
</evidence>
<evidence type="ECO:0000256" key="1">
    <source>
        <dbReference type="SAM" id="SignalP"/>
    </source>
</evidence>
<dbReference type="Gene3D" id="2.60.40.1120">
    <property type="entry name" value="Carboxypeptidase-like, regulatory domain"/>
    <property type="match status" value="1"/>
</dbReference>
<keyword evidence="2" id="KW-0121">Carboxypeptidase</keyword>
<sequence>MKPLKHFLFALALLTTAACTKPGIDGPDSNGNSQEGIVKGRVVDEQGKPVANAVIVASSTDFYNKTSTGYTDVNGNYSFKLPTGIAEGSYTVDGTVTYKYHNKNYKMALYQEDTRVFSAYEGAVRNFKFRLTGKRTIDDDATSRPLGARLEVHHQVDHVVLENVEITLDPVGPLVDGSIGTKIVVPMADRSYYIEDIPLGMYKITARDRVSRQALGVTVLGSLKKHEPSVTSLFESERFEGSTFYELGIEVDTL</sequence>
<accession>A0A3P1C4I5</accession>
<keyword evidence="2" id="KW-0378">Hydrolase</keyword>
<keyword evidence="2" id="KW-0645">Protease</keyword>
<dbReference type="InterPro" id="IPR008969">
    <property type="entry name" value="CarboxyPept-like_regulatory"/>
</dbReference>
<dbReference type="Pfam" id="PF13620">
    <property type="entry name" value="CarboxypepD_reg"/>
    <property type="match status" value="1"/>
</dbReference>
<dbReference type="Proteomes" id="UP000271925">
    <property type="component" value="Unassembled WGS sequence"/>
</dbReference>
<dbReference type="AlphaFoldDB" id="A0A3P1C4I5"/>
<protein>
    <submittedName>
        <fullName evidence="2">Carboxypeptidase regulatory-like domain-containing protein</fullName>
    </submittedName>
</protein>
<dbReference type="GO" id="GO:0004180">
    <property type="term" value="F:carboxypeptidase activity"/>
    <property type="evidence" value="ECO:0007669"/>
    <property type="project" value="UniProtKB-KW"/>
</dbReference>
<comment type="caution">
    <text evidence="2">The sequence shown here is derived from an EMBL/GenBank/DDBJ whole genome shotgun (WGS) entry which is preliminary data.</text>
</comment>
<dbReference type="PROSITE" id="PS51257">
    <property type="entry name" value="PROKAR_LIPOPROTEIN"/>
    <property type="match status" value="1"/>
</dbReference>
<feature type="chain" id="PRO_5018233553" evidence="1">
    <location>
        <begin position="21"/>
        <end position="254"/>
    </location>
</feature>
<evidence type="ECO:0000313" key="2">
    <source>
        <dbReference type="EMBL" id="RRB07814.1"/>
    </source>
</evidence>